<dbReference type="EMBL" id="BAAAUD010000056">
    <property type="protein sequence ID" value="GAA2964845.1"/>
    <property type="molecule type" value="Genomic_DNA"/>
</dbReference>
<sequence length="128" mass="12804">MDVRGHQSLAAKTGDRRGGETTAPRPATANSLVGAAPGAGATRRADEITLLPGVADVAARKRFPAGRGPAKDVGVTPDGTGSHRRATGGMPGPSPARTGSYRGDATSCVTAADPVADRRSGRLPPPGQ</sequence>
<evidence type="ECO:0000256" key="1">
    <source>
        <dbReference type="SAM" id="MobiDB-lite"/>
    </source>
</evidence>
<gene>
    <name evidence="2" type="ORF">GCM10010446_58110</name>
</gene>
<evidence type="ECO:0000313" key="3">
    <source>
        <dbReference type="Proteomes" id="UP001500403"/>
    </source>
</evidence>
<protein>
    <submittedName>
        <fullName evidence="2">Uncharacterized protein</fullName>
    </submittedName>
</protein>
<proteinExistence type="predicted"/>
<reference evidence="3" key="1">
    <citation type="journal article" date="2019" name="Int. J. Syst. Evol. Microbiol.">
        <title>The Global Catalogue of Microorganisms (GCM) 10K type strain sequencing project: providing services to taxonomists for standard genome sequencing and annotation.</title>
        <authorList>
            <consortium name="The Broad Institute Genomics Platform"/>
            <consortium name="The Broad Institute Genome Sequencing Center for Infectious Disease"/>
            <person name="Wu L."/>
            <person name="Ma J."/>
        </authorList>
    </citation>
    <scope>NUCLEOTIDE SEQUENCE [LARGE SCALE GENOMIC DNA]</scope>
    <source>
        <strain evidence="3">JCM 9088</strain>
    </source>
</reference>
<comment type="caution">
    <text evidence="2">The sequence shown here is derived from an EMBL/GenBank/DDBJ whole genome shotgun (WGS) entry which is preliminary data.</text>
</comment>
<feature type="region of interest" description="Disordered" evidence="1">
    <location>
        <begin position="62"/>
        <end position="128"/>
    </location>
</feature>
<dbReference type="RefSeq" id="WP_344499065.1">
    <property type="nucleotide sequence ID" value="NZ_BAAAUD010000056.1"/>
</dbReference>
<dbReference type="Proteomes" id="UP001500403">
    <property type="component" value="Unassembled WGS sequence"/>
</dbReference>
<name>A0ABP6K6I9_9ACTN</name>
<organism evidence="2 3">
    <name type="scientific">Streptomyces enissocaesilis</name>
    <dbReference type="NCBI Taxonomy" id="332589"/>
    <lineage>
        <taxon>Bacteria</taxon>
        <taxon>Bacillati</taxon>
        <taxon>Actinomycetota</taxon>
        <taxon>Actinomycetes</taxon>
        <taxon>Kitasatosporales</taxon>
        <taxon>Streptomycetaceae</taxon>
        <taxon>Streptomyces</taxon>
        <taxon>Streptomyces rochei group</taxon>
    </lineage>
</organism>
<accession>A0ABP6K6I9</accession>
<feature type="region of interest" description="Disordered" evidence="1">
    <location>
        <begin position="1"/>
        <end position="44"/>
    </location>
</feature>
<evidence type="ECO:0000313" key="2">
    <source>
        <dbReference type="EMBL" id="GAA2964845.1"/>
    </source>
</evidence>
<keyword evidence="3" id="KW-1185">Reference proteome</keyword>